<feature type="domain" description="Cas12f1-like TNB" evidence="8">
    <location>
        <begin position="302"/>
        <end position="368"/>
    </location>
</feature>
<dbReference type="Pfam" id="PF07282">
    <property type="entry name" value="Cas12f1-like_TNB"/>
    <property type="match status" value="1"/>
</dbReference>
<dbReference type="PANTHER" id="PTHR30405">
    <property type="entry name" value="TRANSPOSASE"/>
    <property type="match status" value="1"/>
</dbReference>
<dbReference type="GO" id="GO:0003677">
    <property type="term" value="F:DNA binding"/>
    <property type="evidence" value="ECO:0007669"/>
    <property type="project" value="UniProtKB-KW"/>
</dbReference>
<sequence>MIVVKIVVRVKLLPDAVQASALAATLHACNQAANEVSRMAFERRVFSRRALQRLAYTSLKARGLSAQPALHVIRKTADACTTLHANIRNGNLGSEGSKRRVKAESTPVGFRPDAAQPFDDRCLSWNHDARTVSIWTTAGRVKNLRFTGSPDQLTMLREHRRGETDLVHQDGMWFLIATCDIAEPETFEPSGWLGIDLGIVNVATTSDGDRAAGRRVNRYRRHLQRLRRKLQRKKTKSAKRTLKRLRRRESRHVADTNHVLSKQYVTAAQRTGRGIGLEDLAGIRDRARLRKPQRVVLNSWAFHQLGAFITYKAQRAGVPVQFVDPRNTSRGCSECGHIDRRNRPSQARFVCRSCRYTANADHNASRNISHKADVAWNAGRQSAAPTAA</sequence>
<dbReference type="PANTHER" id="PTHR30405:SF11">
    <property type="entry name" value="RNA-GUIDED DNA ENDONUCLEASE RV2885C-RELATED"/>
    <property type="match status" value="1"/>
</dbReference>
<gene>
    <name evidence="9" type="ORF">SAMN05216195_114189</name>
</gene>
<dbReference type="InterPro" id="IPR051399">
    <property type="entry name" value="RNA-guided_DNA_endo/Transpos"/>
</dbReference>
<evidence type="ECO:0000259" key="7">
    <source>
        <dbReference type="Pfam" id="PF01385"/>
    </source>
</evidence>
<dbReference type="InterPro" id="IPR001959">
    <property type="entry name" value="Transposase"/>
</dbReference>
<evidence type="ECO:0000256" key="3">
    <source>
        <dbReference type="ARBA" id="ARBA00022578"/>
    </source>
</evidence>
<evidence type="ECO:0000256" key="4">
    <source>
        <dbReference type="ARBA" id="ARBA00023125"/>
    </source>
</evidence>
<dbReference type="GO" id="GO:0032196">
    <property type="term" value="P:transposition"/>
    <property type="evidence" value="ECO:0007669"/>
    <property type="project" value="UniProtKB-KW"/>
</dbReference>
<evidence type="ECO:0000313" key="10">
    <source>
        <dbReference type="Proteomes" id="UP000199028"/>
    </source>
</evidence>
<keyword evidence="3" id="KW-0815">Transposition</keyword>
<keyword evidence="10" id="KW-1185">Reference proteome</keyword>
<evidence type="ECO:0000256" key="2">
    <source>
        <dbReference type="ARBA" id="ARBA00011044"/>
    </source>
</evidence>
<evidence type="ECO:0000259" key="8">
    <source>
        <dbReference type="Pfam" id="PF07282"/>
    </source>
</evidence>
<evidence type="ECO:0000256" key="5">
    <source>
        <dbReference type="ARBA" id="ARBA00023172"/>
    </source>
</evidence>
<comment type="similarity">
    <text evidence="1">In the C-terminal section; belongs to the transposase 35 family.</text>
</comment>
<dbReference type="OrthoDB" id="501880at2"/>
<keyword evidence="6" id="KW-0175">Coiled coil</keyword>
<evidence type="ECO:0000313" key="9">
    <source>
        <dbReference type="EMBL" id="SES44280.1"/>
    </source>
</evidence>
<accession>A0A1H9XDM3</accession>
<comment type="similarity">
    <text evidence="2">In the N-terminal section; belongs to the transposase 2 family.</text>
</comment>
<dbReference type="NCBIfam" id="TIGR01766">
    <property type="entry name" value="IS200/IS605 family accessory protein TnpB-like domain"/>
    <property type="match status" value="1"/>
</dbReference>
<dbReference type="AlphaFoldDB" id="A0A1H9XDM3"/>
<reference evidence="10" key="1">
    <citation type="submission" date="2016-10" db="EMBL/GenBank/DDBJ databases">
        <authorList>
            <person name="Varghese N."/>
            <person name="Submissions S."/>
        </authorList>
    </citation>
    <scope>NUCLEOTIDE SEQUENCE [LARGE SCALE GENOMIC DNA]</scope>
    <source>
        <strain evidence="10">CGMCC 4.578</strain>
    </source>
</reference>
<evidence type="ECO:0000256" key="1">
    <source>
        <dbReference type="ARBA" id="ARBA00008761"/>
    </source>
</evidence>
<organism evidence="9 10">
    <name type="scientific">Lentzea flaviverrucosa</name>
    <dbReference type="NCBI Taxonomy" id="200379"/>
    <lineage>
        <taxon>Bacteria</taxon>
        <taxon>Bacillati</taxon>
        <taxon>Actinomycetota</taxon>
        <taxon>Actinomycetes</taxon>
        <taxon>Pseudonocardiales</taxon>
        <taxon>Pseudonocardiaceae</taxon>
        <taxon>Lentzea</taxon>
    </lineage>
</organism>
<feature type="coiled-coil region" evidence="6">
    <location>
        <begin position="216"/>
        <end position="248"/>
    </location>
</feature>
<feature type="domain" description="Probable transposase IS891/IS1136/IS1341" evidence="7">
    <location>
        <begin position="185"/>
        <end position="268"/>
    </location>
</feature>
<keyword evidence="4" id="KW-0238">DNA-binding</keyword>
<protein>
    <submittedName>
        <fullName evidence="9">Transposase, IS605 OrfB family, central region</fullName>
    </submittedName>
</protein>
<name>A0A1H9XDM3_9PSEU</name>
<dbReference type="GO" id="GO:0006310">
    <property type="term" value="P:DNA recombination"/>
    <property type="evidence" value="ECO:0007669"/>
    <property type="project" value="UniProtKB-KW"/>
</dbReference>
<evidence type="ECO:0000256" key="6">
    <source>
        <dbReference type="SAM" id="Coils"/>
    </source>
</evidence>
<dbReference type="EMBL" id="FOFT01000014">
    <property type="protein sequence ID" value="SES44280.1"/>
    <property type="molecule type" value="Genomic_DNA"/>
</dbReference>
<dbReference type="Pfam" id="PF01385">
    <property type="entry name" value="OrfB_IS605"/>
    <property type="match status" value="1"/>
</dbReference>
<proteinExistence type="inferred from homology"/>
<keyword evidence="5" id="KW-0233">DNA recombination</keyword>
<dbReference type="Proteomes" id="UP000199028">
    <property type="component" value="Unassembled WGS sequence"/>
</dbReference>
<dbReference type="NCBIfam" id="NF040570">
    <property type="entry name" value="guided_TnpB"/>
    <property type="match status" value="1"/>
</dbReference>
<dbReference type="InterPro" id="IPR010095">
    <property type="entry name" value="Cas12f1-like_TNB"/>
</dbReference>